<reference evidence="3" key="1">
    <citation type="submission" date="2015-11" db="EMBL/GenBank/DDBJ databases">
        <title>Draft Genome Sequence of the Radioresistant Bacterium Deinococcus grandis, Isolated from Freshwater Fish in Japan.</title>
        <authorList>
            <person name="Satoh K."/>
            <person name="Onodera T."/>
            <person name="Omoso K."/>
            <person name="Takeda-Yano K."/>
            <person name="Katayama T."/>
            <person name="Oono Y."/>
            <person name="Narumi I."/>
        </authorList>
    </citation>
    <scope>NUCLEOTIDE SEQUENCE [LARGE SCALE GENOMIC DNA]</scope>
    <source>
        <strain evidence="3">ATCC 43672</strain>
    </source>
</reference>
<dbReference type="SUPFAM" id="SSF55729">
    <property type="entry name" value="Acyl-CoA N-acyltransferases (Nat)"/>
    <property type="match status" value="1"/>
</dbReference>
<protein>
    <submittedName>
        <fullName evidence="2">N-acetyltransferase GCN5</fullName>
    </submittedName>
</protein>
<dbReference type="GO" id="GO:0016747">
    <property type="term" value="F:acyltransferase activity, transferring groups other than amino-acyl groups"/>
    <property type="evidence" value="ECO:0007669"/>
    <property type="project" value="InterPro"/>
</dbReference>
<dbReference type="AlphaFoldDB" id="A0A100HGR5"/>
<accession>A0A100HGR5</accession>
<keyword evidence="2" id="KW-0808">Transferase</keyword>
<evidence type="ECO:0000313" key="2">
    <source>
        <dbReference type="EMBL" id="GAQ20227.1"/>
    </source>
</evidence>
<dbReference type="Pfam" id="PF00583">
    <property type="entry name" value="Acetyltransf_1"/>
    <property type="match status" value="1"/>
</dbReference>
<dbReference type="Gene3D" id="3.40.630.30">
    <property type="match status" value="1"/>
</dbReference>
<dbReference type="EMBL" id="BCMS01000001">
    <property type="protein sequence ID" value="GAQ20227.1"/>
    <property type="molecule type" value="Genomic_DNA"/>
</dbReference>
<proteinExistence type="predicted"/>
<gene>
    <name evidence="2" type="ORF">DEIGR_100254</name>
</gene>
<dbReference type="InterPro" id="IPR000182">
    <property type="entry name" value="GNAT_dom"/>
</dbReference>
<comment type="caution">
    <text evidence="2">The sequence shown here is derived from an EMBL/GenBank/DDBJ whole genome shotgun (WGS) entry which is preliminary data.</text>
</comment>
<dbReference type="OrthoDB" id="9775804at2"/>
<dbReference type="CDD" id="cd04301">
    <property type="entry name" value="NAT_SF"/>
    <property type="match status" value="1"/>
</dbReference>
<name>A0A100HGR5_9DEIO</name>
<evidence type="ECO:0000259" key="1">
    <source>
        <dbReference type="PROSITE" id="PS51186"/>
    </source>
</evidence>
<dbReference type="PROSITE" id="PS51186">
    <property type="entry name" value="GNAT"/>
    <property type="match status" value="1"/>
</dbReference>
<dbReference type="Proteomes" id="UP000056209">
    <property type="component" value="Unassembled WGS sequence"/>
</dbReference>
<dbReference type="InterPro" id="IPR016181">
    <property type="entry name" value="Acyl_CoA_acyltransferase"/>
</dbReference>
<sequence length="139" mass="15223">MELECAVTAPPVTYRVREWPDLPALGGLRSLAWGGADDGSRWAAVLTRSLIWVTAHDGARLVGFVNVAWDGGAHAFLLDTTVRPDWQRRGVGTRLVQEAIRATRAHVEVEWLHVDFEAHLTAFYAACGFTGTSAGLLRL</sequence>
<organism evidence="2 3">
    <name type="scientific">Deinococcus grandis</name>
    <dbReference type="NCBI Taxonomy" id="57498"/>
    <lineage>
        <taxon>Bacteria</taxon>
        <taxon>Thermotogati</taxon>
        <taxon>Deinococcota</taxon>
        <taxon>Deinococci</taxon>
        <taxon>Deinococcales</taxon>
        <taxon>Deinococcaceae</taxon>
        <taxon>Deinococcus</taxon>
    </lineage>
</organism>
<keyword evidence="3" id="KW-1185">Reference proteome</keyword>
<feature type="domain" description="N-acetyltransferase" evidence="1">
    <location>
        <begin position="12"/>
        <end position="139"/>
    </location>
</feature>
<evidence type="ECO:0000313" key="3">
    <source>
        <dbReference type="Proteomes" id="UP000056209"/>
    </source>
</evidence>